<name>A0A161XKH2_9NOCA</name>
<reference evidence="2 3" key="1">
    <citation type="submission" date="2016-04" db="EMBL/GenBank/DDBJ databases">
        <authorList>
            <person name="Evans L.H."/>
            <person name="Alamgir A."/>
            <person name="Owens N."/>
            <person name="Weber N.D."/>
            <person name="Virtaneva K."/>
            <person name="Barbian K."/>
            <person name="Babar A."/>
            <person name="Rosenke K."/>
        </authorList>
    </citation>
    <scope>NUCLEOTIDE SEQUENCE [LARGE SCALE GENOMIC DNA]</scope>
    <source>
        <strain evidence="2 3">IFM 0406</strain>
    </source>
</reference>
<dbReference type="Proteomes" id="UP000076512">
    <property type="component" value="Unassembled WGS sequence"/>
</dbReference>
<dbReference type="Pfam" id="PF08818">
    <property type="entry name" value="DUF1801"/>
    <property type="match status" value="1"/>
</dbReference>
<dbReference type="AlphaFoldDB" id="A0A161XKH2"/>
<dbReference type="OrthoDB" id="3694305at2"/>
<dbReference type="SUPFAM" id="SSF159888">
    <property type="entry name" value="YdhG-like"/>
    <property type="match status" value="1"/>
</dbReference>
<dbReference type="Gene3D" id="3.90.1150.200">
    <property type="match status" value="1"/>
</dbReference>
<keyword evidence="3" id="KW-1185">Reference proteome</keyword>
<evidence type="ECO:0000313" key="3">
    <source>
        <dbReference type="Proteomes" id="UP000076512"/>
    </source>
</evidence>
<gene>
    <name evidence="2" type="ORF">AWN90_25130</name>
</gene>
<protein>
    <recommendedName>
        <fullName evidence="1">YdhG-like domain-containing protein</fullName>
    </recommendedName>
</protein>
<evidence type="ECO:0000313" key="2">
    <source>
        <dbReference type="EMBL" id="KZM74368.1"/>
    </source>
</evidence>
<feature type="domain" description="YdhG-like" evidence="1">
    <location>
        <begin position="17"/>
        <end position="110"/>
    </location>
</feature>
<dbReference type="EMBL" id="LWGR01000005">
    <property type="protein sequence ID" value="KZM74368.1"/>
    <property type="molecule type" value="Genomic_DNA"/>
</dbReference>
<organism evidence="2 3">
    <name type="scientific">Nocardia terpenica</name>
    <dbReference type="NCBI Taxonomy" id="455432"/>
    <lineage>
        <taxon>Bacteria</taxon>
        <taxon>Bacillati</taxon>
        <taxon>Actinomycetota</taxon>
        <taxon>Actinomycetes</taxon>
        <taxon>Mycobacteriales</taxon>
        <taxon>Nocardiaceae</taxon>
        <taxon>Nocardia</taxon>
    </lineage>
</organism>
<comment type="caution">
    <text evidence="2">The sequence shown here is derived from an EMBL/GenBank/DDBJ whole genome shotgun (WGS) entry which is preliminary data.</text>
</comment>
<evidence type="ECO:0000259" key="1">
    <source>
        <dbReference type="Pfam" id="PF08818"/>
    </source>
</evidence>
<dbReference type="RefSeq" id="WP_067587711.1">
    <property type="nucleotide sequence ID" value="NZ_JABMCZ010000005.1"/>
</dbReference>
<accession>A0A161XKH2</accession>
<sequence>MDEAVRRYRDEIAGPHQPLFDRLHRLILTTCPDAEVALSYGMPTYRVGTRRLNLGAWKHGLSLYVSPHRDGGFSTRHPELAAGKGTIKLTTEAAADISDKEFQDLIRAALGN</sequence>
<dbReference type="InterPro" id="IPR014922">
    <property type="entry name" value="YdhG-like"/>
</dbReference>
<proteinExistence type="predicted"/>